<feature type="region of interest" description="Disordered" evidence="17">
    <location>
        <begin position="230"/>
        <end position="283"/>
    </location>
</feature>
<dbReference type="InterPro" id="IPR018957">
    <property type="entry name" value="Znf_C3HC4_RING-type"/>
</dbReference>
<keyword evidence="7 14" id="KW-0863">Zinc-finger</keyword>
<feature type="compositionally biased region" description="Acidic residues" evidence="17">
    <location>
        <begin position="41"/>
        <end position="52"/>
    </location>
</feature>
<dbReference type="GO" id="GO:0016567">
    <property type="term" value="P:protein ubiquitination"/>
    <property type="evidence" value="ECO:0007669"/>
    <property type="project" value="UniProtKB-UniRule"/>
</dbReference>
<evidence type="ECO:0000256" key="13">
    <source>
        <dbReference type="ARBA" id="ARBA00059679"/>
    </source>
</evidence>
<dbReference type="Gene3D" id="3.30.40.10">
    <property type="entry name" value="Zinc/RING finger domain, C3HC4 (zinc finger)"/>
    <property type="match status" value="1"/>
</dbReference>
<evidence type="ECO:0000313" key="20">
    <source>
        <dbReference type="Proteomes" id="UP000053664"/>
    </source>
</evidence>
<keyword evidence="5 15" id="KW-0808">Transferase</keyword>
<dbReference type="GeneID" id="19317351"/>
<evidence type="ECO:0000256" key="7">
    <source>
        <dbReference type="ARBA" id="ARBA00022771"/>
    </source>
</evidence>
<dbReference type="Pfam" id="PF08647">
    <property type="entry name" value="BRE1"/>
    <property type="match status" value="1"/>
</dbReference>
<dbReference type="InterPro" id="IPR013083">
    <property type="entry name" value="Znf_RING/FYVE/PHD"/>
</dbReference>
<dbReference type="Pfam" id="PF00097">
    <property type="entry name" value="zf-C3HC4"/>
    <property type="match status" value="1"/>
</dbReference>
<dbReference type="Pfam" id="PF26095">
    <property type="entry name" value="CC_Bre1"/>
    <property type="match status" value="1"/>
</dbReference>
<keyword evidence="8 15" id="KW-0833">Ubl conjugation pathway</keyword>
<comment type="similarity">
    <text evidence="4 15">Belongs to the BRE1 family.</text>
</comment>
<dbReference type="KEGG" id="pfp:PFL1_03241"/>
<feature type="coiled-coil region" evidence="16">
    <location>
        <begin position="288"/>
        <end position="435"/>
    </location>
</feature>
<accession>A0A061HFU8</accession>
<keyword evidence="6 15" id="KW-0479">Metal-binding</keyword>
<dbReference type="GO" id="GO:0008270">
    <property type="term" value="F:zinc ion binding"/>
    <property type="evidence" value="ECO:0007669"/>
    <property type="project" value="UniProtKB-KW"/>
</dbReference>
<evidence type="ECO:0000256" key="6">
    <source>
        <dbReference type="ARBA" id="ARBA00022723"/>
    </source>
</evidence>
<evidence type="ECO:0000313" key="19">
    <source>
        <dbReference type="EMBL" id="EPQ29486.1"/>
    </source>
</evidence>
<sequence length="821" mass="90916">MASQATDARKRSINHLSATDDGPRKRLQSSSSPATGRAGDGGDEDDGEDESENLWPNYKELEAYRKEAIYRQLLDSRRKLSRSNRRLKAAEGDVDRAQRSSSHLRLFWDQLVERVVSRIPPEHRQRLVPIDPELSADALQQLLEGQLDAIASFVSSGPGGSAAAAAAPDVAQLQRRCDELAEQSAAYKRDLFLSQSKLERSEKALRESTSKLSRLEKEFVRSQSEVVRVIEGRKSPSAQPDAPKAAGSTPTPASAPAPAPASGSTVVVKQEADSPAAPSHPPADAQAIVELRDQLSQAQDSLVVAERESDARFAEIQGLNEEIKELKLSVHQLKEQSQNIPAERVEASAVCQELRAKLAQAQRELAATEERLVSLETENAELREEQASLAKASGTELNERIAALEKTVKSRDSDVTRLRRQRDELNAELTERRHREQVKFNQIDEMKALVGVKEERLAVLTGYVKRLRITIAASRGEQAAVEALSTGADEADQLDKLASAAKAAQAEVEQLRRRLAESGQAETNGADSAAPPQSTEQLQVEVERLKLELRAAGDSSTALYDEIDRLSTAYSDLEKKVSNQVLDLSKMENKMLRLTTEKSKADQKFFGTMRIKESLEVENRAALRNVERQTKLVELLTENEKTFAGQLQAHEREVTLFKRAMQEHVKRIATLEAELEASRARLAEVERVKAEAEGSAKELIDAATDERNARRRLEEQVARLEKDLERAQRKAARAVAAAGSSGGGGKVGRKGMDPDEEAKEAAFQMLMCSTCQESWRSRLITKCFHTFCQECVDSRIQTRQRKCPHCAIPFAVSDVQTLYLQ</sequence>
<dbReference type="GO" id="GO:0061630">
    <property type="term" value="F:ubiquitin protein ligase activity"/>
    <property type="evidence" value="ECO:0007669"/>
    <property type="project" value="UniProtKB-EC"/>
</dbReference>
<dbReference type="InterPro" id="IPR001841">
    <property type="entry name" value="Znf_RING"/>
</dbReference>
<dbReference type="AlphaFoldDB" id="A0A061HFU8"/>
<feature type="compositionally biased region" description="Low complexity" evidence="17">
    <location>
        <begin position="242"/>
        <end position="252"/>
    </location>
</feature>
<dbReference type="CDD" id="cd16499">
    <property type="entry name" value="RING-HC_Bre1-like"/>
    <property type="match status" value="1"/>
</dbReference>
<evidence type="ECO:0000259" key="18">
    <source>
        <dbReference type="PROSITE" id="PS50089"/>
    </source>
</evidence>
<evidence type="ECO:0000256" key="10">
    <source>
        <dbReference type="ARBA" id="ARBA00022853"/>
    </source>
</evidence>
<dbReference type="HOGENOM" id="CLU_019713_0_0_1"/>
<dbReference type="GO" id="GO:0005634">
    <property type="term" value="C:nucleus"/>
    <property type="evidence" value="ECO:0007669"/>
    <property type="project" value="UniProtKB-SubCell"/>
</dbReference>
<keyword evidence="10 15" id="KW-0156">Chromatin regulator</keyword>
<dbReference type="InterPro" id="IPR017907">
    <property type="entry name" value="Znf_RING_CS"/>
</dbReference>
<dbReference type="SUPFAM" id="SSF57850">
    <property type="entry name" value="RING/U-box"/>
    <property type="match status" value="1"/>
</dbReference>
<dbReference type="PROSITE" id="PS00518">
    <property type="entry name" value="ZF_RING_1"/>
    <property type="match status" value="1"/>
</dbReference>
<dbReference type="RefSeq" id="XP_007878947.1">
    <property type="nucleotide sequence ID" value="XM_007880756.1"/>
</dbReference>
<dbReference type="EMBL" id="KE361631">
    <property type="protein sequence ID" value="EPQ29486.1"/>
    <property type="molecule type" value="Genomic_DNA"/>
</dbReference>
<name>A0A061HFU8_9BASI</name>
<comment type="pathway">
    <text evidence="3 15">Protein modification; protein ubiquitination.</text>
</comment>
<keyword evidence="11 15" id="KW-0175">Coiled coil</keyword>
<feature type="compositionally biased region" description="Polar residues" evidence="17">
    <location>
        <begin position="520"/>
        <end position="536"/>
    </location>
</feature>
<evidence type="ECO:0000256" key="15">
    <source>
        <dbReference type="RuleBase" id="RU365038"/>
    </source>
</evidence>
<dbReference type="SMART" id="SM00184">
    <property type="entry name" value="RING"/>
    <property type="match status" value="1"/>
</dbReference>
<protein>
    <recommendedName>
        <fullName evidence="15">E3 ubiquitin protein ligase</fullName>
        <ecNumber evidence="15">2.3.2.27</ecNumber>
    </recommendedName>
</protein>
<dbReference type="OrthoDB" id="10266039at2759"/>
<dbReference type="GO" id="GO:0033503">
    <property type="term" value="C:HULC complex"/>
    <property type="evidence" value="ECO:0007669"/>
    <property type="project" value="TreeGrafter"/>
</dbReference>
<dbReference type="GO" id="GO:0006325">
    <property type="term" value="P:chromatin organization"/>
    <property type="evidence" value="ECO:0007669"/>
    <property type="project" value="UniProtKB-KW"/>
</dbReference>
<feature type="coiled-coil region" evidence="16">
    <location>
        <begin position="170"/>
        <end position="225"/>
    </location>
</feature>
<comment type="subcellular location">
    <subcellularLocation>
        <location evidence="2 15">Nucleus</location>
    </subcellularLocation>
</comment>
<keyword evidence="9 15" id="KW-0862">Zinc</keyword>
<feature type="region of interest" description="Disordered" evidence="17">
    <location>
        <begin position="734"/>
        <end position="753"/>
    </location>
</feature>
<feature type="compositionally biased region" description="Low complexity" evidence="17">
    <location>
        <begin position="273"/>
        <end position="283"/>
    </location>
</feature>
<dbReference type="InterPro" id="IPR013956">
    <property type="entry name" value="E3_ubiquit_lig_Bre1"/>
</dbReference>
<keyword evidence="12 15" id="KW-0539">Nucleus</keyword>
<evidence type="ECO:0000256" key="4">
    <source>
        <dbReference type="ARBA" id="ARBA00005555"/>
    </source>
</evidence>
<comment type="catalytic activity">
    <reaction evidence="1 15">
        <text>S-ubiquitinyl-[E2 ubiquitin-conjugating enzyme]-L-cysteine + [acceptor protein]-L-lysine = [E2 ubiquitin-conjugating enzyme]-L-cysteine + N(6)-ubiquitinyl-[acceptor protein]-L-lysine.</text>
        <dbReference type="EC" id="2.3.2.27"/>
    </reaction>
</comment>
<dbReference type="Gene3D" id="1.10.287.1490">
    <property type="match status" value="1"/>
</dbReference>
<dbReference type="PANTHER" id="PTHR23163:SF0">
    <property type="entry name" value="E3 UBIQUITIN-PROTEIN LIGASE BRE1"/>
    <property type="match status" value="1"/>
</dbReference>
<dbReference type="Proteomes" id="UP000053664">
    <property type="component" value="Unassembled WGS sequence"/>
</dbReference>
<dbReference type="InterPro" id="IPR058643">
    <property type="entry name" value="BRE1-like_CC"/>
</dbReference>
<organism evidence="19 20">
    <name type="scientific">Pseudozyma flocculosa PF-1</name>
    <dbReference type="NCBI Taxonomy" id="1277687"/>
    <lineage>
        <taxon>Eukaryota</taxon>
        <taxon>Fungi</taxon>
        <taxon>Dikarya</taxon>
        <taxon>Basidiomycota</taxon>
        <taxon>Ustilaginomycotina</taxon>
        <taxon>Ustilaginomycetes</taxon>
        <taxon>Ustilaginales</taxon>
        <taxon>Ustilaginaceae</taxon>
        <taxon>Pseudozyma</taxon>
    </lineage>
</organism>
<evidence type="ECO:0000256" key="16">
    <source>
        <dbReference type="SAM" id="Coils"/>
    </source>
</evidence>
<evidence type="ECO:0000256" key="5">
    <source>
        <dbReference type="ARBA" id="ARBA00022679"/>
    </source>
</evidence>
<evidence type="ECO:0000256" key="1">
    <source>
        <dbReference type="ARBA" id="ARBA00000900"/>
    </source>
</evidence>
<dbReference type="PANTHER" id="PTHR23163">
    <property type="entry name" value="RING FINGER PROTEIN-RELATED"/>
    <property type="match status" value="1"/>
</dbReference>
<evidence type="ECO:0000256" key="11">
    <source>
        <dbReference type="ARBA" id="ARBA00023054"/>
    </source>
</evidence>
<feature type="region of interest" description="Disordered" evidence="17">
    <location>
        <begin position="514"/>
        <end position="536"/>
    </location>
</feature>
<feature type="domain" description="RING-type" evidence="18">
    <location>
        <begin position="768"/>
        <end position="806"/>
    </location>
</feature>
<dbReference type="eggNOG" id="KOG0978">
    <property type="taxonomic scope" value="Eukaryota"/>
</dbReference>
<comment type="function">
    <text evidence="13">E3 ubiquitin-protein ligase that mediates monoubiquitination of histone H2B to form H2BK123ub1. H2BK123ub1 gives a specific tag for epigenetic transcriptional activation and is also a prerequisite for H3K4me and H3K79me formation.</text>
</comment>
<reference evidence="19 20" key="1">
    <citation type="journal article" date="2013" name="Plant Cell">
        <title>The transition from a phytopathogenic smut ancestor to an anamorphic biocontrol agent deciphered by comparative whole-genome analysis.</title>
        <authorList>
            <person name="Lefebvre F."/>
            <person name="Joly D.L."/>
            <person name="Labbe C."/>
            <person name="Teichmann B."/>
            <person name="Linning R."/>
            <person name="Belzile F."/>
            <person name="Bakkeren G."/>
            <person name="Belanger R.R."/>
        </authorList>
    </citation>
    <scope>NUCLEOTIDE SEQUENCE [LARGE SCALE GENOMIC DNA]</scope>
    <source>
        <strain evidence="19 20">PF-1</strain>
    </source>
</reference>
<dbReference type="PROSITE" id="PS50089">
    <property type="entry name" value="ZF_RING_2"/>
    <property type="match status" value="1"/>
</dbReference>
<evidence type="ECO:0000256" key="14">
    <source>
        <dbReference type="PROSITE-ProRule" id="PRU00175"/>
    </source>
</evidence>
<dbReference type="EC" id="2.3.2.27" evidence="15"/>
<evidence type="ECO:0000256" key="2">
    <source>
        <dbReference type="ARBA" id="ARBA00004123"/>
    </source>
</evidence>
<feature type="region of interest" description="Disordered" evidence="17">
    <location>
        <begin position="1"/>
        <end position="56"/>
    </location>
</feature>
<dbReference type="UniPathway" id="UPA00143"/>
<gene>
    <name evidence="19" type="ORF">PFL1_03241</name>
</gene>
<evidence type="ECO:0000256" key="17">
    <source>
        <dbReference type="SAM" id="MobiDB-lite"/>
    </source>
</evidence>
<evidence type="ECO:0000256" key="8">
    <source>
        <dbReference type="ARBA" id="ARBA00022786"/>
    </source>
</evidence>
<proteinExistence type="inferred from homology"/>
<evidence type="ECO:0000256" key="12">
    <source>
        <dbReference type="ARBA" id="ARBA00023242"/>
    </source>
</evidence>
<evidence type="ECO:0000256" key="3">
    <source>
        <dbReference type="ARBA" id="ARBA00004906"/>
    </source>
</evidence>
<evidence type="ECO:0000256" key="9">
    <source>
        <dbReference type="ARBA" id="ARBA00022833"/>
    </source>
</evidence>